<comment type="caution">
    <text evidence="5">The sequence shown here is derived from an EMBL/GenBank/DDBJ whole genome shotgun (WGS) entry which is preliminary data.</text>
</comment>
<dbReference type="SUPFAM" id="SSF54189">
    <property type="entry name" value="Ribosomal proteins S24e, L23 and L15e"/>
    <property type="match status" value="1"/>
</dbReference>
<gene>
    <name evidence="5" type="ORF">Celaphus_00006896</name>
</gene>
<dbReference type="Gene3D" id="3.30.70.330">
    <property type="match status" value="1"/>
</dbReference>
<evidence type="ECO:0000256" key="4">
    <source>
        <dbReference type="SAM" id="MobiDB-lite"/>
    </source>
</evidence>
<evidence type="ECO:0000256" key="3">
    <source>
        <dbReference type="ARBA" id="ARBA00023274"/>
    </source>
</evidence>
<organism evidence="5 6">
    <name type="scientific">Cervus elaphus hippelaphus</name>
    <name type="common">European red deer</name>
    <dbReference type="NCBI Taxonomy" id="46360"/>
    <lineage>
        <taxon>Eukaryota</taxon>
        <taxon>Metazoa</taxon>
        <taxon>Chordata</taxon>
        <taxon>Craniata</taxon>
        <taxon>Vertebrata</taxon>
        <taxon>Euteleostomi</taxon>
        <taxon>Mammalia</taxon>
        <taxon>Eutheria</taxon>
        <taxon>Laurasiatheria</taxon>
        <taxon>Artiodactyla</taxon>
        <taxon>Ruminantia</taxon>
        <taxon>Pecora</taxon>
        <taxon>Cervidae</taxon>
        <taxon>Cervinae</taxon>
        <taxon>Cervus</taxon>
    </lineage>
</organism>
<feature type="region of interest" description="Disordered" evidence="4">
    <location>
        <begin position="1"/>
        <end position="33"/>
    </location>
</feature>
<sequence>MWRKEGQRGSWSQLDLKTSVPPSSAGQGKYPDARQGEAIFGDGVWHSSFPSDICVGCCMAVPGKSGKQLALPKPHLSRIWLMDGTKGRKEAPTPLKAEAKAKALKPKKAVLKGILSHKNRRPGCHLPSSSPKHCGLESSPDVLGGAPLGETSLTTVLIKLPLTTESAMKKIEDHSARVFTVGVKTNRPQMKQAGQKLYDIDTAMVNALIRPDGEKEACSTGS</sequence>
<dbReference type="GO" id="GO:0044391">
    <property type="term" value="C:ribosomal subunit"/>
    <property type="evidence" value="ECO:0007669"/>
    <property type="project" value="UniProtKB-ARBA"/>
</dbReference>
<evidence type="ECO:0000313" key="5">
    <source>
        <dbReference type="EMBL" id="OWK11524.1"/>
    </source>
</evidence>
<dbReference type="GO" id="GO:0003735">
    <property type="term" value="F:structural constituent of ribosome"/>
    <property type="evidence" value="ECO:0007669"/>
    <property type="project" value="InterPro"/>
</dbReference>
<name>A0A212D095_CEREH</name>
<evidence type="ECO:0000256" key="2">
    <source>
        <dbReference type="ARBA" id="ARBA00022980"/>
    </source>
</evidence>
<dbReference type="OrthoDB" id="1267328at2759"/>
<protein>
    <submittedName>
        <fullName evidence="5">Uncharacterized protein</fullName>
    </submittedName>
</protein>
<dbReference type="GO" id="GO:0006412">
    <property type="term" value="P:translation"/>
    <property type="evidence" value="ECO:0007669"/>
    <property type="project" value="InterPro"/>
</dbReference>
<proteinExistence type="inferred from homology"/>
<reference evidence="5 6" key="1">
    <citation type="journal article" date="2018" name="Mol. Genet. Genomics">
        <title>The red deer Cervus elaphus genome CerEla1.0: sequencing, annotating, genes, and chromosomes.</title>
        <authorList>
            <person name="Bana N.A."/>
            <person name="Nyiri A."/>
            <person name="Nagy J."/>
            <person name="Frank K."/>
            <person name="Nagy T."/>
            <person name="Steger V."/>
            <person name="Schiller M."/>
            <person name="Lakatos P."/>
            <person name="Sugar L."/>
            <person name="Horn P."/>
            <person name="Barta E."/>
            <person name="Orosz L."/>
        </authorList>
    </citation>
    <scope>NUCLEOTIDE SEQUENCE [LARGE SCALE GENOMIC DNA]</scope>
    <source>
        <strain evidence="5">Hungarian</strain>
    </source>
</reference>
<dbReference type="AlphaFoldDB" id="A0A212D095"/>
<keyword evidence="2" id="KW-0689">Ribosomal protein</keyword>
<dbReference type="PANTHER" id="PTHR11620">
    <property type="entry name" value="60S RIBOSOMAL PROTEIN L23A"/>
    <property type="match status" value="1"/>
</dbReference>
<evidence type="ECO:0000313" key="6">
    <source>
        <dbReference type="Proteomes" id="UP000242450"/>
    </source>
</evidence>
<dbReference type="EMBL" id="MKHE01000010">
    <property type="protein sequence ID" value="OWK11524.1"/>
    <property type="molecule type" value="Genomic_DNA"/>
</dbReference>
<feature type="compositionally biased region" description="Polar residues" evidence="4">
    <location>
        <begin position="9"/>
        <end position="26"/>
    </location>
</feature>
<evidence type="ECO:0000256" key="1">
    <source>
        <dbReference type="ARBA" id="ARBA00006700"/>
    </source>
</evidence>
<accession>A0A212D095</accession>
<dbReference type="InterPro" id="IPR013025">
    <property type="entry name" value="Ribosomal_uL23-like"/>
</dbReference>
<dbReference type="Proteomes" id="UP000242450">
    <property type="component" value="Chromosome 10"/>
</dbReference>
<keyword evidence="6" id="KW-1185">Reference proteome</keyword>
<comment type="similarity">
    <text evidence="1">Belongs to the universal ribosomal protein uL23 family.</text>
</comment>
<dbReference type="InterPro" id="IPR012677">
    <property type="entry name" value="Nucleotide-bd_a/b_plait_sf"/>
</dbReference>
<keyword evidence="3" id="KW-0687">Ribonucleoprotein</keyword>
<dbReference type="InterPro" id="IPR012678">
    <property type="entry name" value="Ribosomal_uL23/eL15/eS24_sf"/>
</dbReference>